<gene>
    <name evidence="9" type="ORF">EA58_02355</name>
</gene>
<dbReference type="InterPro" id="IPR036097">
    <property type="entry name" value="HisK_dim/P_sf"/>
</dbReference>
<dbReference type="CDD" id="cd00082">
    <property type="entry name" value="HisKA"/>
    <property type="match status" value="1"/>
</dbReference>
<keyword evidence="3" id="KW-0597">Phosphoprotein</keyword>
<dbReference type="PROSITE" id="PS50112">
    <property type="entry name" value="PAS"/>
    <property type="match status" value="1"/>
</dbReference>
<evidence type="ECO:0000313" key="9">
    <source>
        <dbReference type="EMBL" id="KDM93049.1"/>
    </source>
</evidence>
<reference evidence="9 10" key="1">
    <citation type="submission" date="2014-04" db="EMBL/GenBank/DDBJ databases">
        <title>Draft genome sequence of Photobacterium halotolerans S2753: a solonamide, ngercheumicin and holomycin producer.</title>
        <authorList>
            <person name="Machado H.R."/>
            <person name="Gram L."/>
        </authorList>
    </citation>
    <scope>NUCLEOTIDE SEQUENCE [LARGE SCALE GENOMIC DNA]</scope>
    <source>
        <strain evidence="9 10">S2753</strain>
    </source>
</reference>
<comment type="catalytic activity">
    <reaction evidence="1">
        <text>ATP + protein L-histidine = ADP + protein N-phospho-L-histidine.</text>
        <dbReference type="EC" id="2.7.13.3"/>
    </reaction>
</comment>
<sequence>MSKGVKVEEGQSVSPLGNLSQQVSRYKQVLEVMPTGVILLDGMGKVCEANPEAVRLLGEPLAGERWVAVIQRAFAPQEDDGHEISLRSGRKVKLAISASDSGQLIVITDMTETRLLQSRFSEMQRLSSLGRMVASLAHQVRTPLSSAMLYAANLSSPQLTPQTRDRFQSKLMDRLRDLEKQVNDMLLFAKGGDNKVVAAFTLENLFNELDAMIEAQVVASQVDFSIECDDESPCILGNVNALASAIGNLITNAIQMSGKQCTVSLSVLCEDDTIHLSVKDNGPGIEPEMQQKVFEPFFTTRQQGTGLGLAVVQMVAKAHNGGLSLFSIPGDGATFTLSLPMAAYTEPDNHELTVTGEGR</sequence>
<evidence type="ECO:0000256" key="6">
    <source>
        <dbReference type="ARBA" id="ARBA00023012"/>
    </source>
</evidence>
<dbReference type="PRINTS" id="PR00344">
    <property type="entry name" value="BCTRLSENSOR"/>
</dbReference>
<dbReference type="Gene3D" id="3.30.565.10">
    <property type="entry name" value="Histidine kinase-like ATPase, C-terminal domain"/>
    <property type="match status" value="1"/>
</dbReference>
<evidence type="ECO:0000256" key="2">
    <source>
        <dbReference type="ARBA" id="ARBA00012438"/>
    </source>
</evidence>
<dbReference type="PANTHER" id="PTHR43711:SF28">
    <property type="entry name" value="SENSOR HISTIDINE KINASE YXDK"/>
    <property type="match status" value="1"/>
</dbReference>
<dbReference type="AlphaFoldDB" id="A0A066RRR7"/>
<evidence type="ECO:0000259" key="8">
    <source>
        <dbReference type="PROSITE" id="PS50112"/>
    </source>
</evidence>
<dbReference type="Proteomes" id="UP000027192">
    <property type="component" value="Unassembled WGS sequence"/>
</dbReference>
<keyword evidence="5 9" id="KW-0418">Kinase</keyword>
<dbReference type="SMART" id="SM00388">
    <property type="entry name" value="HisKA"/>
    <property type="match status" value="1"/>
</dbReference>
<dbReference type="EMBL" id="JMIB01000004">
    <property type="protein sequence ID" value="KDM93049.1"/>
    <property type="molecule type" value="Genomic_DNA"/>
</dbReference>
<dbReference type="CDD" id="cd00075">
    <property type="entry name" value="HATPase"/>
    <property type="match status" value="1"/>
</dbReference>
<dbReference type="SMART" id="SM00387">
    <property type="entry name" value="HATPase_c"/>
    <property type="match status" value="1"/>
</dbReference>
<feature type="domain" description="PAS" evidence="8">
    <location>
        <begin position="22"/>
        <end position="58"/>
    </location>
</feature>
<dbReference type="SUPFAM" id="SSF55785">
    <property type="entry name" value="PYP-like sensor domain (PAS domain)"/>
    <property type="match status" value="1"/>
</dbReference>
<dbReference type="EC" id="2.7.13.3" evidence="2"/>
<organism evidence="9 10">
    <name type="scientific">Photobacterium galatheae</name>
    <dbReference type="NCBI Taxonomy" id="1654360"/>
    <lineage>
        <taxon>Bacteria</taxon>
        <taxon>Pseudomonadati</taxon>
        <taxon>Pseudomonadota</taxon>
        <taxon>Gammaproteobacteria</taxon>
        <taxon>Vibrionales</taxon>
        <taxon>Vibrionaceae</taxon>
        <taxon>Photobacterium</taxon>
    </lineage>
</organism>
<dbReference type="Pfam" id="PF00512">
    <property type="entry name" value="HisKA"/>
    <property type="match status" value="1"/>
</dbReference>
<dbReference type="InterPro" id="IPR050736">
    <property type="entry name" value="Sensor_HK_Regulatory"/>
</dbReference>
<evidence type="ECO:0000256" key="4">
    <source>
        <dbReference type="ARBA" id="ARBA00022679"/>
    </source>
</evidence>
<dbReference type="InterPro" id="IPR035965">
    <property type="entry name" value="PAS-like_dom_sf"/>
</dbReference>
<dbReference type="SMART" id="SM00091">
    <property type="entry name" value="PAS"/>
    <property type="match status" value="1"/>
</dbReference>
<protein>
    <recommendedName>
        <fullName evidence="2">histidine kinase</fullName>
        <ecNumber evidence="2">2.7.13.3</ecNumber>
    </recommendedName>
</protein>
<dbReference type="PROSITE" id="PS50109">
    <property type="entry name" value="HIS_KIN"/>
    <property type="match status" value="1"/>
</dbReference>
<dbReference type="Gene3D" id="1.10.287.130">
    <property type="match status" value="1"/>
</dbReference>
<proteinExistence type="predicted"/>
<dbReference type="InterPro" id="IPR003594">
    <property type="entry name" value="HATPase_dom"/>
</dbReference>
<evidence type="ECO:0000256" key="1">
    <source>
        <dbReference type="ARBA" id="ARBA00000085"/>
    </source>
</evidence>
<dbReference type="SUPFAM" id="SSF55874">
    <property type="entry name" value="ATPase domain of HSP90 chaperone/DNA topoisomerase II/histidine kinase"/>
    <property type="match status" value="1"/>
</dbReference>
<feature type="domain" description="Histidine kinase" evidence="7">
    <location>
        <begin position="135"/>
        <end position="343"/>
    </location>
</feature>
<dbReference type="InterPro" id="IPR003661">
    <property type="entry name" value="HisK_dim/P_dom"/>
</dbReference>
<dbReference type="InterPro" id="IPR005467">
    <property type="entry name" value="His_kinase_dom"/>
</dbReference>
<dbReference type="Pfam" id="PF02518">
    <property type="entry name" value="HATPase_c"/>
    <property type="match status" value="1"/>
</dbReference>
<accession>A0A066RRR7</accession>
<evidence type="ECO:0000256" key="5">
    <source>
        <dbReference type="ARBA" id="ARBA00022777"/>
    </source>
</evidence>
<dbReference type="InterPro" id="IPR000014">
    <property type="entry name" value="PAS"/>
</dbReference>
<keyword evidence="10" id="KW-1185">Reference proteome</keyword>
<evidence type="ECO:0000256" key="3">
    <source>
        <dbReference type="ARBA" id="ARBA00022553"/>
    </source>
</evidence>
<dbReference type="InterPro" id="IPR036890">
    <property type="entry name" value="HATPase_C_sf"/>
</dbReference>
<dbReference type="STRING" id="1654360.EA58_02355"/>
<dbReference type="PANTHER" id="PTHR43711">
    <property type="entry name" value="TWO-COMPONENT HISTIDINE KINASE"/>
    <property type="match status" value="1"/>
</dbReference>
<name>A0A066RRR7_9GAMM</name>
<dbReference type="Gene3D" id="3.30.450.20">
    <property type="entry name" value="PAS domain"/>
    <property type="match status" value="1"/>
</dbReference>
<evidence type="ECO:0000259" key="7">
    <source>
        <dbReference type="PROSITE" id="PS50109"/>
    </source>
</evidence>
<dbReference type="SUPFAM" id="SSF47384">
    <property type="entry name" value="Homodimeric domain of signal transducing histidine kinase"/>
    <property type="match status" value="1"/>
</dbReference>
<keyword evidence="6" id="KW-0902">Two-component regulatory system</keyword>
<evidence type="ECO:0000313" key="10">
    <source>
        <dbReference type="Proteomes" id="UP000027192"/>
    </source>
</evidence>
<dbReference type="Pfam" id="PF13188">
    <property type="entry name" value="PAS_8"/>
    <property type="match status" value="1"/>
</dbReference>
<dbReference type="InterPro" id="IPR004358">
    <property type="entry name" value="Sig_transdc_His_kin-like_C"/>
</dbReference>
<dbReference type="GO" id="GO:0000155">
    <property type="term" value="F:phosphorelay sensor kinase activity"/>
    <property type="evidence" value="ECO:0007669"/>
    <property type="project" value="InterPro"/>
</dbReference>
<comment type="caution">
    <text evidence="9">The sequence shown here is derived from an EMBL/GenBank/DDBJ whole genome shotgun (WGS) entry which is preliminary data.</text>
</comment>
<keyword evidence="4" id="KW-0808">Transferase</keyword>